<protein>
    <submittedName>
        <fullName evidence="3">Type VI secretion system-associated FHA domain protein TagH</fullName>
    </submittedName>
</protein>
<proteinExistence type="predicted"/>
<feature type="compositionally biased region" description="Low complexity" evidence="1">
    <location>
        <begin position="31"/>
        <end position="43"/>
    </location>
</feature>
<dbReference type="InterPro" id="IPR000253">
    <property type="entry name" value="FHA_dom"/>
</dbReference>
<dbReference type="Gene3D" id="2.60.200.20">
    <property type="match status" value="1"/>
</dbReference>
<evidence type="ECO:0000259" key="2">
    <source>
        <dbReference type="PROSITE" id="PS50006"/>
    </source>
</evidence>
<accession>A0A7C9GM75</accession>
<gene>
    <name evidence="3" type="primary">tagH</name>
    <name evidence="3" type="ORF">F3168_00670</name>
</gene>
<dbReference type="SMART" id="SM00240">
    <property type="entry name" value="FHA"/>
    <property type="match status" value="1"/>
</dbReference>
<sequence length="592" mass="60509">MPGADAGAGGWIGACGAARRHCRLAGRSQRQAAAAGVRTGTAGRVRRAGRGGGGGGVPVGRGIGAGGAGTGGATRAGRLWPSGRGGGVAGQPGAGIAAPGRADRRDAGAGPVDRRNGGEPLSLRLTIENVASLTSGDPVVKALDGHGLVIGRAGHVDWTLPDPQALISSVHCEVDYRDGSYWLTDRSTNGTYVNGAPDRLAAPWQLQDGDLVSIGHYAVRVALDTGVQPGSAGGGAVPTGASLWGRYDEQPDRSAATDAFGRPGRSAIFSSGDRPVEDGFRPPEAVATAVDMFGLGVPPVPAGFAPPAPPAPAAGPAGSDIFGLGGSAATPAPSAWGPAVTPVPAPPVAANPASIWGTLTAQAPVDFTPPAPAMIAAEPVPAVTAAPAPAGNDGALFARFLAGAGLRPRDVDDVPPESVLAAAGELLRQTADGLIQLLYARARLRNQFGVGAEVTTFQRDGNNPLKWTRSAEEALRQIVGKPDRGFLPGPLAVRGAFEDLQAHELALMAAMQEALKDTIQRFSPAAIRARPGRTGLLSRLLPQARDAALWQAYEAEFRAMADETEAAYLDVFAKNFKKAYARNLARVDQRDT</sequence>
<reference evidence="3 4" key="1">
    <citation type="submission" date="2019-09" db="EMBL/GenBank/DDBJ databases">
        <title>Polymorphobacter sp. isolated from a lake in China.</title>
        <authorList>
            <person name="Liu Z."/>
        </authorList>
    </citation>
    <scope>NUCLEOTIDE SEQUENCE [LARGE SCALE GENOMIC DNA]</scope>
    <source>
        <strain evidence="3 4">D40P</strain>
    </source>
</reference>
<comment type="caution">
    <text evidence="3">The sequence shown here is derived from an EMBL/GenBank/DDBJ whole genome shotgun (WGS) entry which is preliminary data.</text>
</comment>
<evidence type="ECO:0000313" key="3">
    <source>
        <dbReference type="EMBL" id="MQT15777.1"/>
    </source>
</evidence>
<dbReference type="InterPro" id="IPR046883">
    <property type="entry name" value="T6SS_FHA_C"/>
</dbReference>
<feature type="compositionally biased region" description="Basic and acidic residues" evidence="1">
    <location>
        <begin position="101"/>
        <end position="117"/>
    </location>
</feature>
<organism evidence="3 4">
    <name type="scientific">Sandarakinorhabdus fusca</name>
    <dbReference type="NCBI Taxonomy" id="1439888"/>
    <lineage>
        <taxon>Bacteria</taxon>
        <taxon>Pseudomonadati</taxon>
        <taxon>Pseudomonadota</taxon>
        <taxon>Alphaproteobacteria</taxon>
        <taxon>Sphingomonadales</taxon>
        <taxon>Sphingosinicellaceae</taxon>
        <taxon>Sandarakinorhabdus</taxon>
    </lineage>
</organism>
<dbReference type="SUPFAM" id="SSF49879">
    <property type="entry name" value="SMAD/FHA domain"/>
    <property type="match status" value="1"/>
</dbReference>
<feature type="domain" description="FHA" evidence="2">
    <location>
        <begin position="148"/>
        <end position="198"/>
    </location>
</feature>
<evidence type="ECO:0000256" key="1">
    <source>
        <dbReference type="SAM" id="MobiDB-lite"/>
    </source>
</evidence>
<feature type="region of interest" description="Disordered" evidence="1">
    <location>
        <begin position="253"/>
        <end position="277"/>
    </location>
</feature>
<name>A0A7C9GM75_9SPHN</name>
<feature type="compositionally biased region" description="Gly residues" evidence="1">
    <location>
        <begin position="50"/>
        <end position="74"/>
    </location>
</feature>
<feature type="region of interest" description="Disordered" evidence="1">
    <location>
        <begin position="31"/>
        <end position="120"/>
    </location>
</feature>
<dbReference type="CDD" id="cd00060">
    <property type="entry name" value="FHA"/>
    <property type="match status" value="1"/>
</dbReference>
<dbReference type="InterPro" id="IPR008984">
    <property type="entry name" value="SMAD_FHA_dom_sf"/>
</dbReference>
<dbReference type="NCBIfam" id="TIGR03354">
    <property type="entry name" value="VI_FHA"/>
    <property type="match status" value="1"/>
</dbReference>
<dbReference type="Pfam" id="PF00498">
    <property type="entry name" value="FHA"/>
    <property type="match status" value="1"/>
</dbReference>
<evidence type="ECO:0000313" key="4">
    <source>
        <dbReference type="Proteomes" id="UP000481327"/>
    </source>
</evidence>
<keyword evidence="4" id="KW-1185">Reference proteome</keyword>
<dbReference type="PROSITE" id="PS50006">
    <property type="entry name" value="FHA_DOMAIN"/>
    <property type="match status" value="1"/>
</dbReference>
<dbReference type="Pfam" id="PF20232">
    <property type="entry name" value="T6SS_FHA_C"/>
    <property type="match status" value="1"/>
</dbReference>
<dbReference type="AlphaFoldDB" id="A0A7C9GM75"/>
<dbReference type="EMBL" id="WIOL01000001">
    <property type="protein sequence ID" value="MQT15777.1"/>
    <property type="molecule type" value="Genomic_DNA"/>
</dbReference>
<dbReference type="InterPro" id="IPR017735">
    <property type="entry name" value="T6SS_FHA"/>
</dbReference>
<dbReference type="Proteomes" id="UP000481327">
    <property type="component" value="Unassembled WGS sequence"/>
</dbReference>
<feature type="compositionally biased region" description="Gly residues" evidence="1">
    <location>
        <begin position="83"/>
        <end position="93"/>
    </location>
</feature>